<dbReference type="SMART" id="SM00100">
    <property type="entry name" value="cNMP"/>
    <property type="match status" value="1"/>
</dbReference>
<reference evidence="7" key="1">
    <citation type="journal article" date="2019" name="Int. J. Syst. Evol. Microbiol.">
        <title>The Global Catalogue of Microorganisms (GCM) 10K type strain sequencing project: providing services to taxonomists for standard genome sequencing and annotation.</title>
        <authorList>
            <consortium name="The Broad Institute Genomics Platform"/>
            <consortium name="The Broad Institute Genome Sequencing Center for Infectious Disease"/>
            <person name="Wu L."/>
            <person name="Ma J."/>
        </authorList>
    </citation>
    <scope>NUCLEOTIDE SEQUENCE [LARGE SCALE GENOMIC DNA]</scope>
    <source>
        <strain evidence="7">NBRC 110044</strain>
    </source>
</reference>
<evidence type="ECO:0000259" key="5">
    <source>
        <dbReference type="PROSITE" id="PS51063"/>
    </source>
</evidence>
<gene>
    <name evidence="6" type="ORF">GCM10007907_37350</name>
</gene>
<dbReference type="EMBL" id="BSOG01000006">
    <property type="protein sequence ID" value="GLR14945.1"/>
    <property type="molecule type" value="Genomic_DNA"/>
</dbReference>
<keyword evidence="2" id="KW-0238">DNA-binding</keyword>
<proteinExistence type="predicted"/>
<evidence type="ECO:0000259" key="4">
    <source>
        <dbReference type="PROSITE" id="PS50042"/>
    </source>
</evidence>
<dbReference type="SUPFAM" id="SSF51206">
    <property type="entry name" value="cAMP-binding domain-like"/>
    <property type="match status" value="1"/>
</dbReference>
<dbReference type="RefSeq" id="WP_284198015.1">
    <property type="nucleotide sequence ID" value="NZ_BSOG01000006.1"/>
</dbReference>
<evidence type="ECO:0000256" key="1">
    <source>
        <dbReference type="ARBA" id="ARBA00023015"/>
    </source>
</evidence>
<dbReference type="InterPro" id="IPR050397">
    <property type="entry name" value="Env_Response_Regulators"/>
</dbReference>
<evidence type="ECO:0000313" key="6">
    <source>
        <dbReference type="EMBL" id="GLR14945.1"/>
    </source>
</evidence>
<dbReference type="InterPro" id="IPR012318">
    <property type="entry name" value="HTH_CRP"/>
</dbReference>
<dbReference type="Gene3D" id="1.10.10.10">
    <property type="entry name" value="Winged helix-like DNA-binding domain superfamily/Winged helix DNA-binding domain"/>
    <property type="match status" value="1"/>
</dbReference>
<keyword evidence="1" id="KW-0805">Transcription regulation</keyword>
<dbReference type="InterPro" id="IPR014710">
    <property type="entry name" value="RmlC-like_jellyroll"/>
</dbReference>
<keyword evidence="3" id="KW-0804">Transcription</keyword>
<dbReference type="Proteomes" id="UP001156706">
    <property type="component" value="Unassembled WGS sequence"/>
</dbReference>
<dbReference type="Pfam" id="PF13545">
    <property type="entry name" value="HTH_Crp_2"/>
    <property type="match status" value="1"/>
</dbReference>
<dbReference type="InterPro" id="IPR036390">
    <property type="entry name" value="WH_DNA-bd_sf"/>
</dbReference>
<dbReference type="InterPro" id="IPR018490">
    <property type="entry name" value="cNMP-bd_dom_sf"/>
</dbReference>
<dbReference type="CDD" id="cd00038">
    <property type="entry name" value="CAP_ED"/>
    <property type="match status" value="1"/>
</dbReference>
<accession>A0ABQ5YIV8</accession>
<dbReference type="Pfam" id="PF00027">
    <property type="entry name" value="cNMP_binding"/>
    <property type="match status" value="1"/>
</dbReference>
<dbReference type="PROSITE" id="PS50042">
    <property type="entry name" value="CNMP_BINDING_3"/>
    <property type="match status" value="1"/>
</dbReference>
<feature type="domain" description="Cyclic nucleotide-binding" evidence="4">
    <location>
        <begin position="16"/>
        <end position="136"/>
    </location>
</feature>
<comment type="caution">
    <text evidence="6">The sequence shown here is derived from an EMBL/GenBank/DDBJ whole genome shotgun (WGS) entry which is preliminary data.</text>
</comment>
<dbReference type="PANTHER" id="PTHR24567">
    <property type="entry name" value="CRP FAMILY TRANSCRIPTIONAL REGULATORY PROTEIN"/>
    <property type="match status" value="1"/>
</dbReference>
<name>A0ABQ5YIV8_9NEIS</name>
<organism evidence="6 7">
    <name type="scientific">Chitinimonas prasina</name>
    <dbReference type="NCBI Taxonomy" id="1434937"/>
    <lineage>
        <taxon>Bacteria</taxon>
        <taxon>Pseudomonadati</taxon>
        <taxon>Pseudomonadota</taxon>
        <taxon>Betaproteobacteria</taxon>
        <taxon>Neisseriales</taxon>
        <taxon>Chitinibacteraceae</taxon>
        <taxon>Chitinimonas</taxon>
    </lineage>
</organism>
<dbReference type="Gene3D" id="2.60.120.10">
    <property type="entry name" value="Jelly Rolls"/>
    <property type="match status" value="1"/>
</dbReference>
<dbReference type="SUPFAM" id="SSF46785">
    <property type="entry name" value="Winged helix' DNA-binding domain"/>
    <property type="match status" value="1"/>
</dbReference>
<sequence>MAIKLDIEALLAHLPLFRSLDKTQLVLMAQASQEVRVAKHGFVFHRGDAASGLYVVAVGGIKLAIPSANGQEKVIEFFSPGQAFGEAVMFLDKPYMVQAQALEDTLLLWIDKQDIYAAIDRDPSFARRMLAGLSLRLHALVQDIETVNLQNASQRVISYLLKQPREGEHVQFPFNKNVIASKLGLTPETLSRLLHQLNSKGYIAVDGRDVHILDVPGMEAQLYGR</sequence>
<evidence type="ECO:0000256" key="2">
    <source>
        <dbReference type="ARBA" id="ARBA00023125"/>
    </source>
</evidence>
<protein>
    <submittedName>
        <fullName evidence="6">Regulatory protein</fullName>
    </submittedName>
</protein>
<feature type="domain" description="HTH crp-type" evidence="5">
    <location>
        <begin position="150"/>
        <end position="216"/>
    </location>
</feature>
<dbReference type="PROSITE" id="PS51063">
    <property type="entry name" value="HTH_CRP_2"/>
    <property type="match status" value="1"/>
</dbReference>
<dbReference type="InterPro" id="IPR036388">
    <property type="entry name" value="WH-like_DNA-bd_sf"/>
</dbReference>
<keyword evidence="7" id="KW-1185">Reference proteome</keyword>
<evidence type="ECO:0000313" key="7">
    <source>
        <dbReference type="Proteomes" id="UP001156706"/>
    </source>
</evidence>
<dbReference type="InterPro" id="IPR000595">
    <property type="entry name" value="cNMP-bd_dom"/>
</dbReference>
<dbReference type="SMART" id="SM00419">
    <property type="entry name" value="HTH_CRP"/>
    <property type="match status" value="1"/>
</dbReference>
<dbReference type="PANTHER" id="PTHR24567:SF74">
    <property type="entry name" value="HTH-TYPE TRANSCRIPTIONAL REGULATOR ARCR"/>
    <property type="match status" value="1"/>
</dbReference>
<evidence type="ECO:0000256" key="3">
    <source>
        <dbReference type="ARBA" id="ARBA00023163"/>
    </source>
</evidence>